<reference evidence="1" key="1">
    <citation type="submission" date="2021-01" db="EMBL/GenBank/DDBJ databases">
        <authorList>
            <person name="Corre E."/>
            <person name="Pelletier E."/>
            <person name="Niang G."/>
            <person name="Scheremetjew M."/>
            <person name="Finn R."/>
            <person name="Kale V."/>
            <person name="Holt S."/>
            <person name="Cochrane G."/>
            <person name="Meng A."/>
            <person name="Brown T."/>
            <person name="Cohen L."/>
        </authorList>
    </citation>
    <scope>NUCLEOTIDE SEQUENCE</scope>
    <source>
        <strain evidence="1">CCMP 769</strain>
    </source>
</reference>
<dbReference type="EMBL" id="HBHW01037663">
    <property type="protein sequence ID" value="CAE0060896.1"/>
    <property type="molecule type" value="Transcribed_RNA"/>
</dbReference>
<evidence type="ECO:0000313" key="1">
    <source>
        <dbReference type="EMBL" id="CAE0060896.1"/>
    </source>
</evidence>
<dbReference type="AlphaFoldDB" id="A0A7S3A3Z1"/>
<proteinExistence type="predicted"/>
<organism evidence="1">
    <name type="scientific">Rhodosorus marinus</name>
    <dbReference type="NCBI Taxonomy" id="101924"/>
    <lineage>
        <taxon>Eukaryota</taxon>
        <taxon>Rhodophyta</taxon>
        <taxon>Stylonematophyceae</taxon>
        <taxon>Stylonematales</taxon>
        <taxon>Stylonemataceae</taxon>
        <taxon>Rhodosorus</taxon>
    </lineage>
</organism>
<name>A0A7S3A3Z1_9RHOD</name>
<accession>A0A7S3A3Z1</accession>
<gene>
    <name evidence="1" type="ORF">RMAR00112_LOCUS28962</name>
</gene>
<protein>
    <submittedName>
        <fullName evidence="1">Uncharacterized protein</fullName>
    </submittedName>
</protein>
<sequence>MMRNIVRTVGKGKPLEAEILNGEYPPGGLRDGFAGLKVGDEEQPVVLMKACSWRVVNTKQTRKLVRFGGRKRLTLGVPLPVSFRRSKFRPSLPVIIEERV</sequence>